<protein>
    <recommendedName>
        <fullName evidence="1">Protein kinase domain-containing protein</fullName>
    </recommendedName>
</protein>
<evidence type="ECO:0000313" key="3">
    <source>
        <dbReference type="Proteomes" id="UP000799118"/>
    </source>
</evidence>
<dbReference type="InterPro" id="IPR011009">
    <property type="entry name" value="Kinase-like_dom_sf"/>
</dbReference>
<feature type="domain" description="Protein kinase" evidence="1">
    <location>
        <begin position="151"/>
        <end position="346"/>
    </location>
</feature>
<proteinExistence type="predicted"/>
<organism evidence="2 3">
    <name type="scientific">Gymnopus androsaceus JB14</name>
    <dbReference type="NCBI Taxonomy" id="1447944"/>
    <lineage>
        <taxon>Eukaryota</taxon>
        <taxon>Fungi</taxon>
        <taxon>Dikarya</taxon>
        <taxon>Basidiomycota</taxon>
        <taxon>Agaricomycotina</taxon>
        <taxon>Agaricomycetes</taxon>
        <taxon>Agaricomycetidae</taxon>
        <taxon>Agaricales</taxon>
        <taxon>Marasmiineae</taxon>
        <taxon>Omphalotaceae</taxon>
        <taxon>Gymnopus</taxon>
    </lineage>
</organism>
<dbReference type="InterPro" id="IPR000719">
    <property type="entry name" value="Prot_kinase_dom"/>
</dbReference>
<keyword evidence="3" id="KW-1185">Reference proteome</keyword>
<sequence>MNDPIHDNTHSSEGCHFWKEFSPTDPGFDPKMLLSHFMKTGTDLPKENFVKALVIPVEDLPKTTFRYSPTYEEVNGLIMLQHVMLTLNITGCYLPIFWVSNQKDTPKQWEGECYLVYEDNAHIYYHCLTYMPPNLVCKMLLNAADPRVHQFTISQQAQMGRLWEQFSDIAIIQYESPRCILVQSEDGHATKKQKMDGSIGLLELSSSSLVTNVEESGHVCHCYICKTLGRLGKQEIEIYWCLQEYDIHQPPLRGIMHFIPEWSTGCWSAGKDLQLPCLISVGNELKKAETHMDIKPNNFVLDVGPHAQPMLKIIDFNLSFMDANSKIACGVCGTKGYMAPEVQEGK</sequence>
<dbReference type="OrthoDB" id="4062651at2759"/>
<dbReference type="GO" id="GO:0005524">
    <property type="term" value="F:ATP binding"/>
    <property type="evidence" value="ECO:0007669"/>
    <property type="project" value="InterPro"/>
</dbReference>
<dbReference type="SUPFAM" id="SSF56112">
    <property type="entry name" value="Protein kinase-like (PK-like)"/>
    <property type="match status" value="1"/>
</dbReference>
<dbReference type="GO" id="GO:0004672">
    <property type="term" value="F:protein kinase activity"/>
    <property type="evidence" value="ECO:0007669"/>
    <property type="project" value="InterPro"/>
</dbReference>
<evidence type="ECO:0000259" key="1">
    <source>
        <dbReference type="PROSITE" id="PS50011"/>
    </source>
</evidence>
<accession>A0A6A4GMP9</accession>
<dbReference type="Pfam" id="PF00069">
    <property type="entry name" value="Pkinase"/>
    <property type="match status" value="1"/>
</dbReference>
<dbReference type="Proteomes" id="UP000799118">
    <property type="component" value="Unassembled WGS sequence"/>
</dbReference>
<dbReference type="EMBL" id="ML769830">
    <property type="protein sequence ID" value="KAE9387011.1"/>
    <property type="molecule type" value="Genomic_DNA"/>
</dbReference>
<dbReference type="PROSITE" id="PS50011">
    <property type="entry name" value="PROTEIN_KINASE_DOM"/>
    <property type="match status" value="1"/>
</dbReference>
<gene>
    <name evidence="2" type="ORF">BT96DRAFT_1081670</name>
</gene>
<evidence type="ECO:0000313" key="2">
    <source>
        <dbReference type="EMBL" id="KAE9387011.1"/>
    </source>
</evidence>
<dbReference type="AlphaFoldDB" id="A0A6A4GMP9"/>
<dbReference type="Gene3D" id="1.10.510.10">
    <property type="entry name" value="Transferase(Phosphotransferase) domain 1"/>
    <property type="match status" value="1"/>
</dbReference>
<reference evidence="2" key="1">
    <citation type="journal article" date="2019" name="Environ. Microbiol.">
        <title>Fungal ecological strategies reflected in gene transcription - a case study of two litter decomposers.</title>
        <authorList>
            <person name="Barbi F."/>
            <person name="Kohler A."/>
            <person name="Barry K."/>
            <person name="Baskaran P."/>
            <person name="Daum C."/>
            <person name="Fauchery L."/>
            <person name="Ihrmark K."/>
            <person name="Kuo A."/>
            <person name="LaButti K."/>
            <person name="Lipzen A."/>
            <person name="Morin E."/>
            <person name="Grigoriev I.V."/>
            <person name="Henrissat B."/>
            <person name="Lindahl B."/>
            <person name="Martin F."/>
        </authorList>
    </citation>
    <scope>NUCLEOTIDE SEQUENCE</scope>
    <source>
        <strain evidence="2">JB14</strain>
    </source>
</reference>
<name>A0A6A4GMP9_9AGAR</name>